<reference evidence="1 2" key="1">
    <citation type="submission" date="2015-09" db="EMBL/GenBank/DDBJ databases">
        <authorList>
            <consortium name="Pathogen Informatics"/>
        </authorList>
    </citation>
    <scope>NUCLEOTIDE SEQUENCE [LARGE SCALE GENOMIC DNA]</scope>
    <source>
        <strain evidence="1 2">2789STDY5834846</strain>
    </source>
</reference>
<accession>A0A174P3D5</accession>
<dbReference type="EMBL" id="CZAE01000013">
    <property type="protein sequence ID" value="CUP55524.1"/>
    <property type="molecule type" value="Genomic_DNA"/>
</dbReference>
<organism evidence="1 2">
    <name type="scientific">Bacteroides faecis</name>
    <dbReference type="NCBI Taxonomy" id="674529"/>
    <lineage>
        <taxon>Bacteria</taxon>
        <taxon>Pseudomonadati</taxon>
        <taxon>Bacteroidota</taxon>
        <taxon>Bacteroidia</taxon>
        <taxon>Bacteroidales</taxon>
        <taxon>Bacteroidaceae</taxon>
        <taxon>Bacteroides</taxon>
    </lineage>
</organism>
<name>A0A174P3D5_9BACE</name>
<dbReference type="Proteomes" id="UP000095606">
    <property type="component" value="Unassembled WGS sequence"/>
</dbReference>
<evidence type="ECO:0000313" key="2">
    <source>
        <dbReference type="Proteomes" id="UP000095606"/>
    </source>
</evidence>
<evidence type="ECO:0000313" key="1">
    <source>
        <dbReference type="EMBL" id="CUP55524.1"/>
    </source>
</evidence>
<gene>
    <name evidence="1" type="ORF">ERS852461_02847</name>
</gene>
<proteinExistence type="predicted"/>
<sequence length="53" mass="5864">MICNFMIFSESVGSGASLSAGKQLFGCFFVFMEGDDSDILKRKRGVSNVFIEF</sequence>
<protein>
    <submittedName>
        <fullName evidence="1">Uncharacterized protein</fullName>
    </submittedName>
</protein>
<dbReference type="AlphaFoldDB" id="A0A174P3D5"/>